<evidence type="ECO:0000256" key="4">
    <source>
        <dbReference type="ARBA" id="ARBA00023136"/>
    </source>
</evidence>
<evidence type="ECO:0000313" key="8">
    <source>
        <dbReference type="EMBL" id="USJ22431.1"/>
    </source>
</evidence>
<dbReference type="Gene3D" id="1.20.1540.10">
    <property type="entry name" value="Rhomboid-like"/>
    <property type="match status" value="1"/>
</dbReference>
<feature type="transmembrane region" description="Helical" evidence="6">
    <location>
        <begin position="162"/>
        <end position="185"/>
    </location>
</feature>
<dbReference type="InterPro" id="IPR035952">
    <property type="entry name" value="Rhomboid-like_sf"/>
</dbReference>
<dbReference type="PANTHER" id="PTHR43731">
    <property type="entry name" value="RHOMBOID PROTEASE"/>
    <property type="match status" value="1"/>
</dbReference>
<dbReference type="PANTHER" id="PTHR43731:SF34">
    <property type="entry name" value="PEPTIDASE S54 RHOMBOID DOMAIN-CONTAINING PROTEIN"/>
    <property type="match status" value="1"/>
</dbReference>
<dbReference type="GO" id="GO:0016020">
    <property type="term" value="C:membrane"/>
    <property type="evidence" value="ECO:0007669"/>
    <property type="project" value="UniProtKB-SubCell"/>
</dbReference>
<dbReference type="RefSeq" id="WP_090299879.1">
    <property type="nucleotide sequence ID" value="NZ_CAXURO020000001.1"/>
</dbReference>
<dbReference type="OrthoDB" id="9813074at2"/>
<accession>A0A9Q8Y639</accession>
<feature type="transmembrane region" description="Helical" evidence="6">
    <location>
        <begin position="112"/>
        <end position="130"/>
    </location>
</feature>
<gene>
    <name evidence="8" type="ORF">NE863_14085</name>
</gene>
<feature type="transmembrane region" description="Helical" evidence="6">
    <location>
        <begin position="81"/>
        <end position="100"/>
    </location>
</feature>
<evidence type="ECO:0000256" key="2">
    <source>
        <dbReference type="ARBA" id="ARBA00022692"/>
    </source>
</evidence>
<evidence type="ECO:0000313" key="9">
    <source>
        <dbReference type="Proteomes" id="UP001055460"/>
    </source>
</evidence>
<evidence type="ECO:0000256" key="5">
    <source>
        <dbReference type="SAM" id="MobiDB-lite"/>
    </source>
</evidence>
<dbReference type="EMBL" id="CP098807">
    <property type="protein sequence ID" value="USJ22431.1"/>
    <property type="molecule type" value="Genomic_DNA"/>
</dbReference>
<protein>
    <submittedName>
        <fullName evidence="8">Rhomboid family intramembrane serine protease</fullName>
    </submittedName>
</protein>
<dbReference type="Pfam" id="PF01694">
    <property type="entry name" value="Rhomboid"/>
    <property type="match status" value="1"/>
</dbReference>
<dbReference type="SUPFAM" id="SSF144091">
    <property type="entry name" value="Rhomboid-like"/>
    <property type="match status" value="1"/>
</dbReference>
<evidence type="ECO:0000256" key="1">
    <source>
        <dbReference type="ARBA" id="ARBA00004141"/>
    </source>
</evidence>
<dbReference type="GO" id="GO:0006508">
    <property type="term" value="P:proteolysis"/>
    <property type="evidence" value="ECO:0007669"/>
    <property type="project" value="UniProtKB-KW"/>
</dbReference>
<reference evidence="8" key="1">
    <citation type="submission" date="2022-06" db="EMBL/GenBank/DDBJ databases">
        <title>Physiological and biochemical characterization and genomic elucidation of a strain of the genus Ensifer adhaerens M8 that combines arsenic oxidation and chromium reduction.</title>
        <authorList>
            <person name="Li X."/>
            <person name="Yu c."/>
        </authorList>
    </citation>
    <scope>NUCLEOTIDE SEQUENCE</scope>
    <source>
        <strain evidence="8">M8</strain>
    </source>
</reference>
<feature type="domain" description="Peptidase S54 rhomboid" evidence="7">
    <location>
        <begin position="74"/>
        <end position="219"/>
    </location>
</feature>
<dbReference type="GO" id="GO:0004252">
    <property type="term" value="F:serine-type endopeptidase activity"/>
    <property type="evidence" value="ECO:0007669"/>
    <property type="project" value="InterPro"/>
</dbReference>
<keyword evidence="8" id="KW-0645">Protease</keyword>
<feature type="transmembrane region" description="Helical" evidence="6">
    <location>
        <begin position="42"/>
        <end position="61"/>
    </location>
</feature>
<dbReference type="InterPro" id="IPR022764">
    <property type="entry name" value="Peptidase_S54_rhomboid_dom"/>
</dbReference>
<proteinExistence type="predicted"/>
<feature type="transmembrane region" description="Helical" evidence="6">
    <location>
        <begin position="136"/>
        <end position="155"/>
    </location>
</feature>
<keyword evidence="8" id="KW-0378">Hydrolase</keyword>
<dbReference type="InterPro" id="IPR050925">
    <property type="entry name" value="Rhomboid_protease_S54"/>
</dbReference>
<keyword evidence="3 6" id="KW-1133">Transmembrane helix</keyword>
<feature type="transmembrane region" description="Helical" evidence="6">
    <location>
        <begin position="197"/>
        <end position="217"/>
    </location>
</feature>
<organism evidence="8 9">
    <name type="scientific">Ensifer adhaerens</name>
    <name type="common">Sinorhizobium morelense</name>
    <dbReference type="NCBI Taxonomy" id="106592"/>
    <lineage>
        <taxon>Bacteria</taxon>
        <taxon>Pseudomonadati</taxon>
        <taxon>Pseudomonadota</taxon>
        <taxon>Alphaproteobacteria</taxon>
        <taxon>Hyphomicrobiales</taxon>
        <taxon>Rhizobiaceae</taxon>
        <taxon>Sinorhizobium/Ensifer group</taxon>
        <taxon>Ensifer</taxon>
    </lineage>
</organism>
<evidence type="ECO:0000256" key="3">
    <source>
        <dbReference type="ARBA" id="ARBA00022989"/>
    </source>
</evidence>
<name>A0A9Q8Y639_ENSAD</name>
<keyword evidence="4 6" id="KW-0472">Membrane</keyword>
<evidence type="ECO:0000259" key="7">
    <source>
        <dbReference type="Pfam" id="PF01694"/>
    </source>
</evidence>
<feature type="compositionally biased region" description="Polar residues" evidence="5">
    <location>
        <begin position="243"/>
        <end position="252"/>
    </location>
</feature>
<dbReference type="AlphaFoldDB" id="A0A9Q8Y639"/>
<feature type="transmembrane region" description="Helical" evidence="6">
    <location>
        <begin position="16"/>
        <end position="35"/>
    </location>
</feature>
<sequence>MFIPLHDTNTLKHIKVQYVTISLIVINIAVWLITGPIASEQFTNAALLGFGYIPALIFDYAQLDPSLVVVPDGFTFVTYSFLHGDFMHLAMNMLFLWVFGDNVEDALGHFRYLAFYLLCAAAGALAHGLLDPASEAPLIGASGAISGVVAAYFLLHPKVRVWVLVFFRIPLPLPAAIPLAFWIGQQFFMLVVDPGSGVSWSAHVGGIVAGLVLVVILRRRDVPLFDRTIVTPRAVRHKAEPVTASQLPSSDATRPPVPWGRQPGS</sequence>
<feature type="region of interest" description="Disordered" evidence="5">
    <location>
        <begin position="240"/>
        <end position="265"/>
    </location>
</feature>
<evidence type="ECO:0000256" key="6">
    <source>
        <dbReference type="SAM" id="Phobius"/>
    </source>
</evidence>
<dbReference type="Proteomes" id="UP001055460">
    <property type="component" value="Chromosome"/>
</dbReference>
<keyword evidence="2 6" id="KW-0812">Transmembrane</keyword>
<comment type="subcellular location">
    <subcellularLocation>
        <location evidence="1">Membrane</location>
        <topology evidence="1">Multi-pass membrane protein</topology>
    </subcellularLocation>
</comment>